<dbReference type="InterPro" id="IPR026960">
    <property type="entry name" value="RVT-Znf"/>
</dbReference>
<feature type="domain" description="RNase H type-1" evidence="1">
    <location>
        <begin position="211"/>
        <end position="291"/>
    </location>
</feature>
<organism evidence="3 4">
    <name type="scientific">Gossypium aridum</name>
    <name type="common">American cotton</name>
    <name type="synonym">Erioxylum aridum</name>
    <dbReference type="NCBI Taxonomy" id="34290"/>
    <lineage>
        <taxon>Eukaryota</taxon>
        <taxon>Viridiplantae</taxon>
        <taxon>Streptophyta</taxon>
        <taxon>Embryophyta</taxon>
        <taxon>Tracheophyta</taxon>
        <taxon>Spermatophyta</taxon>
        <taxon>Magnoliopsida</taxon>
        <taxon>eudicotyledons</taxon>
        <taxon>Gunneridae</taxon>
        <taxon>Pentapetalae</taxon>
        <taxon>rosids</taxon>
        <taxon>malvids</taxon>
        <taxon>Malvales</taxon>
        <taxon>Malvaceae</taxon>
        <taxon>Malvoideae</taxon>
        <taxon>Gossypium</taxon>
    </lineage>
</organism>
<dbReference type="GO" id="GO:0004523">
    <property type="term" value="F:RNA-DNA hybrid ribonuclease activity"/>
    <property type="evidence" value="ECO:0007669"/>
    <property type="project" value="InterPro"/>
</dbReference>
<evidence type="ECO:0000259" key="2">
    <source>
        <dbReference type="Pfam" id="PF13966"/>
    </source>
</evidence>
<dbReference type="Proteomes" id="UP000593577">
    <property type="component" value="Unassembled WGS sequence"/>
</dbReference>
<dbReference type="InterPro" id="IPR036397">
    <property type="entry name" value="RNaseH_sf"/>
</dbReference>
<dbReference type="InterPro" id="IPR044730">
    <property type="entry name" value="RNase_H-like_dom_plant"/>
</dbReference>
<dbReference type="InterPro" id="IPR052929">
    <property type="entry name" value="RNase_H-like_EbsB-rel"/>
</dbReference>
<dbReference type="Pfam" id="PF13456">
    <property type="entry name" value="RVT_3"/>
    <property type="match status" value="1"/>
</dbReference>
<dbReference type="CDD" id="cd06222">
    <property type="entry name" value="RNase_H_like"/>
    <property type="match status" value="1"/>
</dbReference>
<evidence type="ECO:0000259" key="1">
    <source>
        <dbReference type="Pfam" id="PF13456"/>
    </source>
</evidence>
<proteinExistence type="predicted"/>
<evidence type="ECO:0000313" key="4">
    <source>
        <dbReference type="Proteomes" id="UP000593577"/>
    </source>
</evidence>
<dbReference type="PANTHER" id="PTHR47074:SF61">
    <property type="entry name" value="RNASE H TYPE-1 DOMAIN-CONTAINING PROTEIN"/>
    <property type="match status" value="1"/>
</dbReference>
<protein>
    <recommendedName>
        <fullName evidence="5">RNase H type-1 domain-containing protein</fullName>
    </recommendedName>
</protein>
<feature type="non-terminal residue" evidence="3">
    <location>
        <position position="1"/>
    </location>
</feature>
<evidence type="ECO:0008006" key="5">
    <source>
        <dbReference type="Google" id="ProtNLM"/>
    </source>
</evidence>
<dbReference type="Gene3D" id="3.30.420.10">
    <property type="entry name" value="Ribonuclease H-like superfamily/Ribonuclease H"/>
    <property type="match status" value="1"/>
</dbReference>
<dbReference type="AlphaFoldDB" id="A0A7J8YLT2"/>
<evidence type="ECO:0000313" key="3">
    <source>
        <dbReference type="EMBL" id="MBA0700563.1"/>
    </source>
</evidence>
<feature type="domain" description="Reverse transcriptase zinc-binding" evidence="2">
    <location>
        <begin position="44"/>
        <end position="135"/>
    </location>
</feature>
<keyword evidence="4" id="KW-1185">Reference proteome</keyword>
<accession>A0A7J8YLT2</accession>
<dbReference type="PANTHER" id="PTHR47074">
    <property type="entry name" value="BNAC02G40300D PROTEIN"/>
    <property type="match status" value="1"/>
</dbReference>
<dbReference type="InterPro" id="IPR002156">
    <property type="entry name" value="RNaseH_domain"/>
</dbReference>
<gene>
    <name evidence="3" type="ORF">Goari_022722</name>
</gene>
<dbReference type="GO" id="GO:0003676">
    <property type="term" value="F:nucleic acid binding"/>
    <property type="evidence" value="ECO:0007669"/>
    <property type="project" value="InterPro"/>
</dbReference>
<comment type="caution">
    <text evidence="3">The sequence shown here is derived from an EMBL/GenBank/DDBJ whole genome shotgun (WGS) entry which is preliminary data.</text>
</comment>
<reference evidence="3 4" key="1">
    <citation type="journal article" date="2019" name="Genome Biol. Evol.">
        <title>Insights into the evolution of the New World diploid cottons (Gossypium, subgenus Houzingenia) based on genome sequencing.</title>
        <authorList>
            <person name="Grover C.E."/>
            <person name="Arick M.A. 2nd"/>
            <person name="Thrash A."/>
            <person name="Conover J.L."/>
            <person name="Sanders W.S."/>
            <person name="Peterson D.G."/>
            <person name="Frelichowski J.E."/>
            <person name="Scheffler J.A."/>
            <person name="Scheffler B.E."/>
            <person name="Wendel J.F."/>
        </authorList>
    </citation>
    <scope>NUCLEOTIDE SEQUENCE [LARGE SCALE GENOMIC DNA]</scope>
    <source>
        <strain evidence="3">185</strain>
        <tissue evidence="3">Leaf</tissue>
    </source>
</reference>
<dbReference type="Pfam" id="PF13966">
    <property type="entry name" value="zf-RVT"/>
    <property type="match status" value="1"/>
</dbReference>
<name>A0A7J8YLT2_GOSAI</name>
<dbReference type="EMBL" id="JABFAA010047919">
    <property type="protein sequence ID" value="MBA0700563.1"/>
    <property type="molecule type" value="Genomic_DNA"/>
</dbReference>
<sequence length="322" mass="37077">RTWKKELIEATFPEDVTEKILSIPLSEVSHEDFQVWRAEASDEYTVRSAYKLLQGTEDNPRAYALQDDYKDFYKKLWLLDIPSKIKITMWKISWNFLATRANMVVKKLTNTIACPRCGSGTENMDNLFLECLVSESCRIFCCALWDIWGDRNARVYKKGGKSGKEIGRYVQSYIKELNEIDKSRSKAPITVKKWRKPPDRIVKINFDAAYDAEAVACRKALQTGIGMKWESIIIKGDSLSIIRKYKEKSPDKSLVSVFIYDIHQLRLKLKECSFEYVPRSANSLAHILAKETLKRNVGVYLVGRVPEAAEVQATSERVREPD</sequence>